<feature type="domain" description="Integrin beta subunit VWA" evidence="1">
    <location>
        <begin position="1"/>
        <end position="38"/>
    </location>
</feature>
<keyword evidence="3" id="KW-1185">Reference proteome</keyword>
<protein>
    <recommendedName>
        <fullName evidence="1">Integrin beta subunit VWA domain-containing protein</fullName>
    </recommendedName>
</protein>
<name>A0ABV0N867_9TELE</name>
<evidence type="ECO:0000313" key="2">
    <source>
        <dbReference type="EMBL" id="MEQ2167590.1"/>
    </source>
</evidence>
<evidence type="ECO:0000259" key="1">
    <source>
        <dbReference type="Pfam" id="PF00362"/>
    </source>
</evidence>
<dbReference type="Pfam" id="PF00362">
    <property type="entry name" value="Integrin_beta"/>
    <property type="match status" value="1"/>
</dbReference>
<dbReference type="InterPro" id="IPR036465">
    <property type="entry name" value="vWFA_dom_sf"/>
</dbReference>
<gene>
    <name evidence="2" type="ORF">GOODEAATRI_005564</name>
</gene>
<dbReference type="InterPro" id="IPR002369">
    <property type="entry name" value="Integrin_bsu_VWA"/>
</dbReference>
<proteinExistence type="predicted"/>
<dbReference type="Gene3D" id="3.40.50.410">
    <property type="entry name" value="von Willebrand factor, type A domain"/>
    <property type="match status" value="1"/>
</dbReference>
<comment type="caution">
    <text evidence="2">The sequence shown here is derived from an EMBL/GenBank/DDBJ whole genome shotgun (WGS) entry which is preliminary data.</text>
</comment>
<dbReference type="EMBL" id="JAHRIO010030240">
    <property type="protein sequence ID" value="MEQ2167590.1"/>
    <property type="molecule type" value="Genomic_DNA"/>
</dbReference>
<organism evidence="2 3">
    <name type="scientific">Goodea atripinnis</name>
    <dbReference type="NCBI Taxonomy" id="208336"/>
    <lineage>
        <taxon>Eukaryota</taxon>
        <taxon>Metazoa</taxon>
        <taxon>Chordata</taxon>
        <taxon>Craniata</taxon>
        <taxon>Vertebrata</taxon>
        <taxon>Euteleostomi</taxon>
        <taxon>Actinopterygii</taxon>
        <taxon>Neopterygii</taxon>
        <taxon>Teleostei</taxon>
        <taxon>Neoteleostei</taxon>
        <taxon>Acanthomorphata</taxon>
        <taxon>Ovalentaria</taxon>
        <taxon>Atherinomorphae</taxon>
        <taxon>Cyprinodontiformes</taxon>
        <taxon>Goodeidae</taxon>
        <taxon>Goodea</taxon>
    </lineage>
</organism>
<dbReference type="Proteomes" id="UP001476798">
    <property type="component" value="Unassembled WGS sequence"/>
</dbReference>
<sequence>MTDQPSHLALDSRLAGIVTPHDGRCHVENNIYTGSTRMVRDLSGRPLGYKFACGKAVIVCSENLPNPQIWVSCNAYCCTSKCYSSSLPSKFLEQHRSLCASPHNTPLSRAQRDTFFPFTPTAPWEQREPGLYGNPVTKCQRALWTLCVE</sequence>
<reference evidence="2 3" key="1">
    <citation type="submission" date="2021-06" db="EMBL/GenBank/DDBJ databases">
        <authorList>
            <person name="Palmer J.M."/>
        </authorList>
    </citation>
    <scope>NUCLEOTIDE SEQUENCE [LARGE SCALE GENOMIC DNA]</scope>
    <source>
        <strain evidence="2 3">GA_2019</strain>
        <tissue evidence="2">Muscle</tissue>
    </source>
</reference>
<accession>A0ABV0N867</accession>
<evidence type="ECO:0000313" key="3">
    <source>
        <dbReference type="Proteomes" id="UP001476798"/>
    </source>
</evidence>